<keyword evidence="2" id="KW-1185">Reference proteome</keyword>
<dbReference type="EMBL" id="JBHTLS010000009">
    <property type="protein sequence ID" value="MFD1103715.1"/>
    <property type="molecule type" value="Genomic_DNA"/>
</dbReference>
<dbReference type="Proteomes" id="UP001597203">
    <property type="component" value="Unassembled WGS sequence"/>
</dbReference>
<accession>A0ABW3NWV7</accession>
<comment type="caution">
    <text evidence="1">The sequence shown here is derived from an EMBL/GenBank/DDBJ whole genome shotgun (WGS) entry which is preliminary data.</text>
</comment>
<proteinExistence type="predicted"/>
<gene>
    <name evidence="1" type="ORF">ACFQ24_02120</name>
</gene>
<evidence type="ECO:0000313" key="2">
    <source>
        <dbReference type="Proteomes" id="UP001597203"/>
    </source>
</evidence>
<reference evidence="2" key="1">
    <citation type="journal article" date="2019" name="Int. J. Syst. Evol. Microbiol.">
        <title>The Global Catalogue of Microorganisms (GCM) 10K type strain sequencing project: providing services to taxonomists for standard genome sequencing and annotation.</title>
        <authorList>
            <consortium name="The Broad Institute Genomics Platform"/>
            <consortium name="The Broad Institute Genome Sequencing Center for Infectious Disease"/>
            <person name="Wu L."/>
            <person name="Ma J."/>
        </authorList>
    </citation>
    <scope>NUCLEOTIDE SEQUENCE [LARGE SCALE GENOMIC DNA]</scope>
    <source>
        <strain evidence="2">CCUG 54329</strain>
    </source>
</reference>
<organism evidence="1 2">
    <name type="scientific">Sphingobium olei</name>
    <dbReference type="NCBI Taxonomy" id="420955"/>
    <lineage>
        <taxon>Bacteria</taxon>
        <taxon>Pseudomonadati</taxon>
        <taxon>Pseudomonadota</taxon>
        <taxon>Alphaproteobacteria</taxon>
        <taxon>Sphingomonadales</taxon>
        <taxon>Sphingomonadaceae</taxon>
        <taxon>Sphingobium</taxon>
    </lineage>
</organism>
<evidence type="ECO:0000313" key="1">
    <source>
        <dbReference type="EMBL" id="MFD1103715.1"/>
    </source>
</evidence>
<protein>
    <submittedName>
        <fullName evidence="1">Uncharacterized protein</fullName>
    </submittedName>
</protein>
<name>A0ABW3NWV7_9SPHN</name>
<sequence>MMQHSRLEGTEILLRCFDQISDAARDQLGVELAIIGRELRDRQRAAAPEDTGALRGGLGVWLMLEQLRVRIGVIGQRNRRSRKRSYGDLFYARIVEFGRRAQTVIVQRRRRVKVDIGDGKQKAILRTSRRRKLAADIATTYSMKVKARAPHPFIFVEGAQETATQRLVNFWDQTLSRAGA</sequence>
<dbReference type="RefSeq" id="WP_380908739.1">
    <property type="nucleotide sequence ID" value="NZ_JBHTLS010000009.1"/>
</dbReference>